<protein>
    <submittedName>
        <fullName evidence="1">Uncharacterized protein</fullName>
    </submittedName>
</protein>
<keyword evidence="2" id="KW-1185">Reference proteome</keyword>
<name>A0A919C609_9ACTN</name>
<evidence type="ECO:0000313" key="1">
    <source>
        <dbReference type="EMBL" id="GHG54157.1"/>
    </source>
</evidence>
<proteinExistence type="predicted"/>
<dbReference type="Proteomes" id="UP000619355">
    <property type="component" value="Unassembled WGS sequence"/>
</dbReference>
<organism evidence="1 2">
    <name type="scientific">Streptomyces capoamus</name>
    <dbReference type="NCBI Taxonomy" id="68183"/>
    <lineage>
        <taxon>Bacteria</taxon>
        <taxon>Bacillati</taxon>
        <taxon>Actinomycetota</taxon>
        <taxon>Actinomycetes</taxon>
        <taxon>Kitasatosporales</taxon>
        <taxon>Streptomycetaceae</taxon>
        <taxon>Streptomyces</taxon>
    </lineage>
</organism>
<reference evidence="2" key="1">
    <citation type="journal article" date="2019" name="Int. J. Syst. Evol. Microbiol.">
        <title>The Global Catalogue of Microorganisms (GCM) 10K type strain sequencing project: providing services to taxonomists for standard genome sequencing and annotation.</title>
        <authorList>
            <consortium name="The Broad Institute Genomics Platform"/>
            <consortium name="The Broad Institute Genome Sequencing Center for Infectious Disease"/>
            <person name="Wu L."/>
            <person name="Ma J."/>
        </authorList>
    </citation>
    <scope>NUCLEOTIDE SEQUENCE [LARGE SCALE GENOMIC DNA]</scope>
    <source>
        <strain evidence="2">JCM 4253</strain>
    </source>
</reference>
<sequence>MTAPARRTSARVNALPEPELVSLVDGSERRADDGWWEEYGGTLDPVSGVIAFPPNSLPPCPFPCERCAQRKGA</sequence>
<dbReference type="AlphaFoldDB" id="A0A919C609"/>
<accession>A0A919C609</accession>
<evidence type="ECO:0000313" key="2">
    <source>
        <dbReference type="Proteomes" id="UP000619355"/>
    </source>
</evidence>
<dbReference type="EMBL" id="BNBF01000011">
    <property type="protein sequence ID" value="GHG54157.1"/>
    <property type="molecule type" value="Genomic_DNA"/>
</dbReference>
<gene>
    <name evidence="1" type="ORF">GCM10018980_38490</name>
</gene>
<comment type="caution">
    <text evidence="1">The sequence shown here is derived from an EMBL/GenBank/DDBJ whole genome shotgun (WGS) entry which is preliminary data.</text>
</comment>